<organism evidence="1 2">
    <name type="scientific">Candidatus Mcinerneyibacterium aminivorans</name>
    <dbReference type="NCBI Taxonomy" id="2703815"/>
    <lineage>
        <taxon>Bacteria</taxon>
        <taxon>Candidatus Macinerneyibacteriota</taxon>
        <taxon>Candidatus Mcinerneyibacteria</taxon>
        <taxon>Candidatus Mcinerneyibacteriales</taxon>
        <taxon>Candidatus Mcinerneyibacteriaceae</taxon>
        <taxon>Candidatus Mcinerneyibacterium</taxon>
    </lineage>
</organism>
<sequence>MNKKLIEHIKKIDFDSDLYTHKEPEKNEDGSIIFDPLHYSSDISELIHLLIHSEYQYPFNWMEWDKGEIYFENPDKILNCSKEDLKKLTTVILRQERFSTGTIASAIDSGVLENICKRILEIEEN</sequence>
<proteinExistence type="predicted"/>
<comment type="caution">
    <text evidence="1">The sequence shown here is derived from an EMBL/GenBank/DDBJ whole genome shotgun (WGS) entry which is preliminary data.</text>
</comment>
<dbReference type="Pfam" id="PF20118">
    <property type="entry name" value="DUF6508"/>
    <property type="match status" value="1"/>
</dbReference>
<evidence type="ECO:0000313" key="2">
    <source>
        <dbReference type="Proteomes" id="UP000324143"/>
    </source>
</evidence>
<dbReference type="InterPro" id="IPR045425">
    <property type="entry name" value="DUF6508"/>
</dbReference>
<name>A0A5D0MI47_9BACT</name>
<accession>A0A5D0MI47</accession>
<dbReference type="EMBL" id="VSIX01000042">
    <property type="protein sequence ID" value="TYB31273.1"/>
    <property type="molecule type" value="Genomic_DNA"/>
</dbReference>
<keyword evidence="2" id="KW-1185">Reference proteome</keyword>
<evidence type="ECO:0000313" key="1">
    <source>
        <dbReference type="EMBL" id="TYB31273.1"/>
    </source>
</evidence>
<reference evidence="1" key="1">
    <citation type="submission" date="2019-08" db="EMBL/GenBank/DDBJ databases">
        <title>Genomic characterization of a novel candidate phylum (ARYD3) from a high temperature, high salinity tertiary oil reservoir in north central Oklahoma, USA.</title>
        <authorList>
            <person name="Youssef N.H."/>
            <person name="Yadav A."/>
            <person name="Elshahed M.S."/>
        </authorList>
    </citation>
    <scope>NUCLEOTIDE SEQUENCE [LARGE SCALE GENOMIC DNA]</scope>
    <source>
        <strain evidence="1">ARYD3</strain>
    </source>
</reference>
<protein>
    <submittedName>
        <fullName evidence="1">Uncharacterized protein</fullName>
    </submittedName>
</protein>
<dbReference type="AlphaFoldDB" id="A0A5D0MI47"/>
<dbReference type="Proteomes" id="UP000324143">
    <property type="component" value="Unassembled WGS sequence"/>
</dbReference>
<gene>
    <name evidence="1" type="ORF">FXF47_04900</name>
</gene>